<protein>
    <submittedName>
        <fullName evidence="1">Uncharacterized protein</fullName>
    </submittedName>
</protein>
<sequence>MECTMTLDPSLCPDAELRTEGTFAGMYLPRPAANGDVHLIWKLKGTGKQNRLETIASCTKEQPVFIICNSNGSNCTVITENGDEIGKLNKTDAKLYHQYVEKFRYHVYIKSIKRELEKPRVRILVIVHERPEPLRP</sequence>
<dbReference type="EMBL" id="JAHLQI010000005">
    <property type="protein sequence ID" value="MBU5490988.1"/>
    <property type="molecule type" value="Genomic_DNA"/>
</dbReference>
<organism evidence="1 2">
    <name type="scientific">Butyricicoccus intestinisimiae</name>
    <dbReference type="NCBI Taxonomy" id="2841509"/>
    <lineage>
        <taxon>Bacteria</taxon>
        <taxon>Bacillati</taxon>
        <taxon>Bacillota</taxon>
        <taxon>Clostridia</taxon>
        <taxon>Eubacteriales</taxon>
        <taxon>Butyricicoccaceae</taxon>
        <taxon>Butyricicoccus</taxon>
    </lineage>
</organism>
<keyword evidence="2" id="KW-1185">Reference proteome</keyword>
<proteinExistence type="predicted"/>
<reference evidence="1 2" key="1">
    <citation type="submission" date="2021-06" db="EMBL/GenBank/DDBJ databases">
        <authorList>
            <person name="Sun Q."/>
            <person name="Li D."/>
        </authorList>
    </citation>
    <scope>NUCLEOTIDE SEQUENCE [LARGE SCALE GENOMIC DNA]</scope>
    <source>
        <strain evidence="1 2">MSJd-7</strain>
    </source>
</reference>
<accession>A0ABS6ETI2</accession>
<gene>
    <name evidence="1" type="ORF">KQI75_10220</name>
</gene>
<dbReference type="RefSeq" id="WP_216470700.1">
    <property type="nucleotide sequence ID" value="NZ_JAHLQI010000005.1"/>
</dbReference>
<evidence type="ECO:0000313" key="2">
    <source>
        <dbReference type="Proteomes" id="UP000783588"/>
    </source>
</evidence>
<dbReference type="Proteomes" id="UP000783588">
    <property type="component" value="Unassembled WGS sequence"/>
</dbReference>
<comment type="caution">
    <text evidence="1">The sequence shown here is derived from an EMBL/GenBank/DDBJ whole genome shotgun (WGS) entry which is preliminary data.</text>
</comment>
<name>A0ABS6ETI2_9FIRM</name>
<evidence type="ECO:0000313" key="1">
    <source>
        <dbReference type="EMBL" id="MBU5490988.1"/>
    </source>
</evidence>